<comment type="caution">
    <text evidence="1">The sequence shown here is derived from an EMBL/GenBank/DDBJ whole genome shotgun (WGS) entry which is preliminary data.</text>
</comment>
<dbReference type="Proteomes" id="UP001596174">
    <property type="component" value="Unassembled WGS sequence"/>
</dbReference>
<gene>
    <name evidence="1" type="ORF">ACFP3V_01225</name>
</gene>
<evidence type="ECO:0000313" key="2">
    <source>
        <dbReference type="Proteomes" id="UP001596174"/>
    </source>
</evidence>
<accession>A0ABW1FUG9</accession>
<organism evidence="1 2">
    <name type="scientific">Streptacidiphilus monticola</name>
    <dbReference type="NCBI Taxonomy" id="2161674"/>
    <lineage>
        <taxon>Bacteria</taxon>
        <taxon>Bacillati</taxon>
        <taxon>Actinomycetota</taxon>
        <taxon>Actinomycetes</taxon>
        <taxon>Kitasatosporales</taxon>
        <taxon>Streptomycetaceae</taxon>
        <taxon>Streptacidiphilus</taxon>
    </lineage>
</organism>
<sequence length="71" mass="7253">MPQPQGTADPAWAGLLHVRELWPLSGGEAEALLEAASVRPERRDAVLRLAGGNPLALTLAAAADSAGRGGQ</sequence>
<keyword evidence="2" id="KW-1185">Reference proteome</keyword>
<dbReference type="RefSeq" id="WP_380578675.1">
    <property type="nucleotide sequence ID" value="NZ_JBHSQJ010000005.1"/>
</dbReference>
<dbReference type="EMBL" id="JBHSQJ010000005">
    <property type="protein sequence ID" value="MFC5905844.1"/>
    <property type="molecule type" value="Genomic_DNA"/>
</dbReference>
<name>A0ABW1FUG9_9ACTN</name>
<protein>
    <submittedName>
        <fullName evidence="1">Uncharacterized protein</fullName>
    </submittedName>
</protein>
<proteinExistence type="predicted"/>
<reference evidence="2" key="1">
    <citation type="journal article" date="2019" name="Int. J. Syst. Evol. Microbiol.">
        <title>The Global Catalogue of Microorganisms (GCM) 10K type strain sequencing project: providing services to taxonomists for standard genome sequencing and annotation.</title>
        <authorList>
            <consortium name="The Broad Institute Genomics Platform"/>
            <consortium name="The Broad Institute Genome Sequencing Center for Infectious Disease"/>
            <person name="Wu L."/>
            <person name="Ma J."/>
        </authorList>
    </citation>
    <scope>NUCLEOTIDE SEQUENCE [LARGE SCALE GENOMIC DNA]</scope>
    <source>
        <strain evidence="2">JCM 4816</strain>
    </source>
</reference>
<evidence type="ECO:0000313" key="1">
    <source>
        <dbReference type="EMBL" id="MFC5905844.1"/>
    </source>
</evidence>